<dbReference type="SUPFAM" id="SSF48557">
    <property type="entry name" value="L-aspartase-like"/>
    <property type="match status" value="1"/>
</dbReference>
<name>A0A6J6JRP8_9ZZZZ</name>
<dbReference type="GO" id="GO:0006188">
    <property type="term" value="P:IMP biosynthetic process"/>
    <property type="evidence" value="ECO:0007669"/>
    <property type="project" value="InterPro"/>
</dbReference>
<dbReference type="InterPro" id="IPR020557">
    <property type="entry name" value="Fumarate_lyase_CS"/>
</dbReference>
<dbReference type="Pfam" id="PF08328">
    <property type="entry name" value="ASL_C"/>
    <property type="match status" value="1"/>
</dbReference>
<sequence length="190" mass="20519">MWAYISLGYVRQVPEPGATGSSTMPHKINPIRFENAEANCEISSALLDSLATTLVTSRLQRDLTDSTTQRNIGVAIGHSLLALTNIQKGLEEIDLNTEVIAADLVAHWEVLAEAIQMVIRAEIVRGSSQLKDPYAVVKELTRGQKISEADLRSFIAGLDVSDPAKASLAALTPELYTGLASALVDYLEDV</sequence>
<protein>
    <submittedName>
        <fullName evidence="4">Unannotated protein</fullName>
    </submittedName>
</protein>
<dbReference type="InterPro" id="IPR008948">
    <property type="entry name" value="L-Aspartase-like"/>
</dbReference>
<dbReference type="GO" id="GO:0004018">
    <property type="term" value="F:N6-(1,2-dicarboxyethyl)AMP AMP-lyase (fumarate-forming) activity"/>
    <property type="evidence" value="ECO:0007669"/>
    <property type="project" value="InterPro"/>
</dbReference>
<dbReference type="InterPro" id="IPR013539">
    <property type="entry name" value="PurB_C"/>
</dbReference>
<dbReference type="AlphaFoldDB" id="A0A6J6JRP8"/>
<comment type="pathway">
    <text evidence="2">Purine metabolism; AMP biosynthesis via de novo pathway; AMP from IMP: step 2/2.</text>
</comment>
<dbReference type="InterPro" id="IPR047136">
    <property type="entry name" value="PurB_bact"/>
</dbReference>
<dbReference type="Gene3D" id="1.10.40.30">
    <property type="entry name" value="Fumarase/aspartase (C-terminal domain)"/>
    <property type="match status" value="1"/>
</dbReference>
<evidence type="ECO:0000259" key="3">
    <source>
        <dbReference type="Pfam" id="PF08328"/>
    </source>
</evidence>
<gene>
    <name evidence="4" type="ORF">UFOPK2158_00467</name>
</gene>
<dbReference type="Gene3D" id="1.20.200.10">
    <property type="entry name" value="Fumarase/aspartase (Central domain)"/>
    <property type="match status" value="1"/>
</dbReference>
<dbReference type="PANTHER" id="PTHR43411:SF1">
    <property type="entry name" value="ADENYLOSUCCINATE LYASE"/>
    <property type="match status" value="1"/>
</dbReference>
<reference evidence="4" key="1">
    <citation type="submission" date="2020-05" db="EMBL/GenBank/DDBJ databases">
        <authorList>
            <person name="Chiriac C."/>
            <person name="Salcher M."/>
            <person name="Ghai R."/>
            <person name="Kavagutti S V."/>
        </authorList>
    </citation>
    <scope>NUCLEOTIDE SEQUENCE</scope>
</reference>
<evidence type="ECO:0000313" key="4">
    <source>
        <dbReference type="EMBL" id="CAB4639666.1"/>
    </source>
</evidence>
<feature type="domain" description="Adenylosuccinate lyase PurB C-terminal" evidence="3">
    <location>
        <begin position="57"/>
        <end position="177"/>
    </location>
</feature>
<accession>A0A6J6JRP8</accession>
<dbReference type="PROSITE" id="PS00163">
    <property type="entry name" value="FUMARATE_LYASES"/>
    <property type="match status" value="1"/>
</dbReference>
<evidence type="ECO:0000256" key="2">
    <source>
        <dbReference type="ARBA" id="ARBA00004734"/>
    </source>
</evidence>
<dbReference type="EMBL" id="CAEZVY010000036">
    <property type="protein sequence ID" value="CAB4639666.1"/>
    <property type="molecule type" value="Genomic_DNA"/>
</dbReference>
<evidence type="ECO:0000256" key="1">
    <source>
        <dbReference type="ARBA" id="ARBA00004706"/>
    </source>
</evidence>
<dbReference type="PANTHER" id="PTHR43411">
    <property type="entry name" value="ADENYLOSUCCINATE LYASE"/>
    <property type="match status" value="1"/>
</dbReference>
<organism evidence="4">
    <name type="scientific">freshwater metagenome</name>
    <dbReference type="NCBI Taxonomy" id="449393"/>
    <lineage>
        <taxon>unclassified sequences</taxon>
        <taxon>metagenomes</taxon>
        <taxon>ecological metagenomes</taxon>
    </lineage>
</organism>
<proteinExistence type="predicted"/>
<comment type="pathway">
    <text evidence="1">Purine metabolism; IMP biosynthesis via de novo pathway; 5-amino-1-(5-phospho-D-ribosyl)imidazole-4-carboxamide from 5-amino-1-(5-phospho-D-ribosyl)imidazole-4-carboxylate: step 2/2.</text>
</comment>